<evidence type="ECO:0000256" key="2">
    <source>
        <dbReference type="PROSITE-ProRule" id="PRU00708"/>
    </source>
</evidence>
<dbReference type="Pfam" id="PF01535">
    <property type="entry name" value="PPR"/>
    <property type="match status" value="4"/>
</dbReference>
<evidence type="ECO:0000313" key="3">
    <source>
        <dbReference type="EMBL" id="DAD20398.1"/>
    </source>
</evidence>
<proteinExistence type="predicted"/>
<feature type="repeat" description="PPR" evidence="2">
    <location>
        <begin position="296"/>
        <end position="330"/>
    </location>
</feature>
<dbReference type="EMBL" id="DUZY01000001">
    <property type="protein sequence ID" value="DAD20398.1"/>
    <property type="molecule type" value="Genomic_DNA"/>
</dbReference>
<name>A0A822XJ11_NELNU</name>
<dbReference type="PANTHER" id="PTHR47926:SF347">
    <property type="entry name" value="PENTATRICOPEPTIDE REPEAT-CONTAINING PROTEIN"/>
    <property type="match status" value="1"/>
</dbReference>
<feature type="repeat" description="PPR" evidence="2">
    <location>
        <begin position="397"/>
        <end position="431"/>
    </location>
</feature>
<feature type="repeat" description="PPR" evidence="2">
    <location>
        <begin position="234"/>
        <end position="264"/>
    </location>
</feature>
<feature type="repeat" description="PPR" evidence="2">
    <location>
        <begin position="63"/>
        <end position="97"/>
    </location>
</feature>
<dbReference type="Pfam" id="PF13041">
    <property type="entry name" value="PPR_2"/>
    <property type="match status" value="3"/>
</dbReference>
<evidence type="ECO:0000313" key="4">
    <source>
        <dbReference type="EMBL" id="DAD20400.1"/>
    </source>
</evidence>
<comment type="caution">
    <text evidence="4">The sequence shown here is derived from an EMBL/GenBank/DDBJ whole genome shotgun (WGS) entry which is preliminary data.</text>
</comment>
<dbReference type="FunFam" id="1.25.40.10:FF:000184">
    <property type="entry name" value="Pentatricopeptide repeat-containing protein, chloroplastic"/>
    <property type="match status" value="1"/>
</dbReference>
<dbReference type="FunFam" id="1.25.40.10:FF:000344">
    <property type="entry name" value="Pentatricopeptide repeat-containing protein"/>
    <property type="match status" value="1"/>
</dbReference>
<accession>A0A822XJ11</accession>
<keyword evidence="1" id="KW-0677">Repeat</keyword>
<dbReference type="GO" id="GO:0009451">
    <property type="term" value="P:RNA modification"/>
    <property type="evidence" value="ECO:0007669"/>
    <property type="project" value="InterPro"/>
</dbReference>
<feature type="repeat" description="PPR" evidence="2">
    <location>
        <begin position="265"/>
        <end position="295"/>
    </location>
</feature>
<dbReference type="EMBL" id="DUZY01000001">
    <property type="protein sequence ID" value="DAD20400.1"/>
    <property type="molecule type" value="Genomic_DNA"/>
</dbReference>
<dbReference type="InterPro" id="IPR046848">
    <property type="entry name" value="E_motif"/>
</dbReference>
<protein>
    <submittedName>
        <fullName evidence="4">Uncharacterized protein</fullName>
    </submittedName>
</protein>
<dbReference type="NCBIfam" id="TIGR00756">
    <property type="entry name" value="PPR"/>
    <property type="match status" value="4"/>
</dbReference>
<dbReference type="Proteomes" id="UP000607653">
    <property type="component" value="Unassembled WGS sequence"/>
</dbReference>
<dbReference type="InterPro" id="IPR011990">
    <property type="entry name" value="TPR-like_helical_dom_sf"/>
</dbReference>
<evidence type="ECO:0000256" key="1">
    <source>
        <dbReference type="ARBA" id="ARBA00022737"/>
    </source>
</evidence>
<evidence type="ECO:0000313" key="5">
    <source>
        <dbReference type="Proteomes" id="UP000607653"/>
    </source>
</evidence>
<dbReference type="AlphaFoldDB" id="A0A822XJ11"/>
<dbReference type="Gene3D" id="1.25.40.10">
    <property type="entry name" value="Tetratricopeptide repeat domain"/>
    <property type="match status" value="5"/>
</dbReference>
<feature type="repeat" description="PPR" evidence="2">
    <location>
        <begin position="164"/>
        <end position="198"/>
    </location>
</feature>
<reference evidence="4 5" key="1">
    <citation type="journal article" date="2020" name="Mol. Biol. Evol.">
        <title>Distinct Expression and Methylation Patterns for Genes with Different Fates following a Single Whole-Genome Duplication in Flowering Plants.</title>
        <authorList>
            <person name="Shi T."/>
            <person name="Rahmani R.S."/>
            <person name="Gugger P.F."/>
            <person name="Wang M."/>
            <person name="Li H."/>
            <person name="Zhang Y."/>
            <person name="Li Z."/>
            <person name="Wang Q."/>
            <person name="Van de Peer Y."/>
            <person name="Marchal K."/>
            <person name="Chen J."/>
        </authorList>
    </citation>
    <scope>NUCLEOTIDE SEQUENCE [LARGE SCALE GENOMIC DNA]</scope>
    <source>
        <tissue evidence="4">Leaf</tissue>
    </source>
</reference>
<gene>
    <name evidence="3" type="ORF">HUJ06_021861</name>
    <name evidence="4" type="ORF">HUJ06_021863</name>
</gene>
<dbReference type="PANTHER" id="PTHR47926">
    <property type="entry name" value="PENTATRICOPEPTIDE REPEAT-CONTAINING PROTEIN"/>
    <property type="match status" value="1"/>
</dbReference>
<dbReference type="InterPro" id="IPR046960">
    <property type="entry name" value="PPR_At4g14850-like_plant"/>
</dbReference>
<dbReference type="FunFam" id="1.25.40.10:FF:000348">
    <property type="entry name" value="Pentatricopeptide repeat-containing protein chloroplastic"/>
    <property type="match status" value="1"/>
</dbReference>
<dbReference type="GO" id="GO:0003723">
    <property type="term" value="F:RNA binding"/>
    <property type="evidence" value="ECO:0007669"/>
    <property type="project" value="InterPro"/>
</dbReference>
<sequence>MSFFSSRSLHHRGALKQIHAQIFRSGLSLDNLYLTKILETISHLDSPNSHYTRLLFDQIQKPNTFTWNTMIRVYSKTRDFELSIALYKEMLLKGAKPNWITFSFVSKAAADLGTLEVLLGLHCQVLILGFCSDVFVLNSLILGYSGCGPVDYARKVFDELPERDLISWTVVLNGYVRSGRAKEAVELFFLMREEQVMFDEVVVVAVFTACAQLRDLHLSRRLESLVRECKVGFNSYMSNALIDMYSKCGSIIDARKHFDEMVDKDVVSWNSMVSAYGRAGNADEARKLFDQIPVKNEISWSALLNGYVQNGAFKEALLLFSEMKAKGIIANDTAITGAVTACAHMGSLDLGRQIHSSLDKEKIKSDVVLSTSLVDMYVKCGCLDTAQQVFNEISKKNLVCYNVTMLGLAIHGKASECLKIFCNMAKGGLAPDSTTFVAILSACAHAGWLEEGQKWFRLMTTAHGIAPRAEHVSCMVHLMGGLGFLDEAHGFIKTSSVKPDVVIWGALLSACKVHGNLKLGKLATQRILELDPSHGGAYILFSGMLAAGNKWDEVMEVRKKMKEIGVENRRGWSCIDLQGNVHEFHVGKSFHPEIKEILPVLGSLNIQTALSG</sequence>
<dbReference type="PROSITE" id="PS51375">
    <property type="entry name" value="PPR"/>
    <property type="match status" value="6"/>
</dbReference>
<organism evidence="4 5">
    <name type="scientific">Nelumbo nucifera</name>
    <name type="common">Sacred lotus</name>
    <dbReference type="NCBI Taxonomy" id="4432"/>
    <lineage>
        <taxon>Eukaryota</taxon>
        <taxon>Viridiplantae</taxon>
        <taxon>Streptophyta</taxon>
        <taxon>Embryophyta</taxon>
        <taxon>Tracheophyta</taxon>
        <taxon>Spermatophyta</taxon>
        <taxon>Magnoliopsida</taxon>
        <taxon>Proteales</taxon>
        <taxon>Nelumbonaceae</taxon>
        <taxon>Nelumbo</taxon>
    </lineage>
</organism>
<dbReference type="InterPro" id="IPR002885">
    <property type="entry name" value="PPR_rpt"/>
</dbReference>
<dbReference type="Pfam" id="PF20431">
    <property type="entry name" value="E_motif"/>
    <property type="match status" value="1"/>
</dbReference>
<keyword evidence="5" id="KW-1185">Reference proteome</keyword>